<dbReference type="GO" id="GO:0006355">
    <property type="term" value="P:regulation of DNA-templated transcription"/>
    <property type="evidence" value="ECO:0007669"/>
    <property type="project" value="UniProtKB-ARBA"/>
</dbReference>
<evidence type="ECO:0000259" key="3">
    <source>
        <dbReference type="PROSITE" id="PS50977"/>
    </source>
</evidence>
<dbReference type="PANTHER" id="PTHR30328:SF54">
    <property type="entry name" value="HTH-TYPE TRANSCRIPTIONAL REPRESSOR SCO4008"/>
    <property type="match status" value="1"/>
</dbReference>
<protein>
    <submittedName>
        <fullName evidence="4">Regulatory protein, tetR family</fullName>
    </submittedName>
</protein>
<dbReference type="EMBL" id="LT629772">
    <property type="protein sequence ID" value="SDS72887.1"/>
    <property type="molecule type" value="Genomic_DNA"/>
</dbReference>
<dbReference type="Proteomes" id="UP000199103">
    <property type="component" value="Chromosome I"/>
</dbReference>
<dbReference type="PANTHER" id="PTHR30328">
    <property type="entry name" value="TRANSCRIPTIONAL REPRESSOR"/>
    <property type="match status" value="1"/>
</dbReference>
<dbReference type="Gene3D" id="1.10.357.10">
    <property type="entry name" value="Tetracycline Repressor, domain 2"/>
    <property type="match status" value="1"/>
</dbReference>
<evidence type="ECO:0000256" key="2">
    <source>
        <dbReference type="PROSITE-ProRule" id="PRU00335"/>
    </source>
</evidence>
<accession>A0A1H1UK51</accession>
<dbReference type="InterPro" id="IPR050109">
    <property type="entry name" value="HTH-type_TetR-like_transc_reg"/>
</dbReference>
<reference evidence="4 5" key="1">
    <citation type="submission" date="2016-10" db="EMBL/GenBank/DDBJ databases">
        <authorList>
            <person name="de Groot N.N."/>
        </authorList>
    </citation>
    <scope>NUCLEOTIDE SEQUENCE [LARGE SCALE GENOMIC DNA]</scope>
    <source>
        <strain evidence="4 5">DSM 21800</strain>
    </source>
</reference>
<feature type="domain" description="HTH tetR-type" evidence="3">
    <location>
        <begin position="6"/>
        <end position="66"/>
    </location>
</feature>
<evidence type="ECO:0000313" key="4">
    <source>
        <dbReference type="EMBL" id="SDS72887.1"/>
    </source>
</evidence>
<dbReference type="RefSeq" id="WP_091525737.1">
    <property type="nucleotide sequence ID" value="NZ_LT629772.1"/>
</dbReference>
<organism evidence="4 5">
    <name type="scientific">Microlunatus soli</name>
    <dbReference type="NCBI Taxonomy" id="630515"/>
    <lineage>
        <taxon>Bacteria</taxon>
        <taxon>Bacillati</taxon>
        <taxon>Actinomycetota</taxon>
        <taxon>Actinomycetes</taxon>
        <taxon>Propionibacteriales</taxon>
        <taxon>Propionibacteriaceae</taxon>
        <taxon>Microlunatus</taxon>
    </lineage>
</organism>
<dbReference type="SUPFAM" id="SSF46689">
    <property type="entry name" value="Homeodomain-like"/>
    <property type="match status" value="1"/>
</dbReference>
<dbReference type="Pfam" id="PF17926">
    <property type="entry name" value="TetR_C_21"/>
    <property type="match status" value="1"/>
</dbReference>
<keyword evidence="1 2" id="KW-0238">DNA-binding</keyword>
<dbReference type="SUPFAM" id="SSF48498">
    <property type="entry name" value="Tetracyclin repressor-like, C-terminal domain"/>
    <property type="match status" value="1"/>
</dbReference>
<keyword evidence="5" id="KW-1185">Reference proteome</keyword>
<evidence type="ECO:0000313" key="5">
    <source>
        <dbReference type="Proteomes" id="UP000199103"/>
    </source>
</evidence>
<gene>
    <name evidence="4" type="ORF">SAMN04489812_2826</name>
</gene>
<evidence type="ECO:0000256" key="1">
    <source>
        <dbReference type="ARBA" id="ARBA00023125"/>
    </source>
</evidence>
<dbReference type="AlphaFoldDB" id="A0A1H1UK51"/>
<sequence length="192" mass="21082">MERDAEATRRRLLLAARDEFSHYGVAGARVDRIAAAARASKAQIYHYFGSKKALFDAVIATVIAEGVDDLPTEPEDLPQYAGRLHDWYRERPWVQRLAMWQRLERGPDDCGLLGAIITAHAGMAGSIARAQDGGLTSGRFSAEELSALVVHLSTLWSTAPPADDPTAHETRSAKRQRDMIVRAVAALMVPPH</sequence>
<dbReference type="PROSITE" id="PS50977">
    <property type="entry name" value="HTH_TETR_2"/>
    <property type="match status" value="1"/>
</dbReference>
<dbReference type="GO" id="GO:0003677">
    <property type="term" value="F:DNA binding"/>
    <property type="evidence" value="ECO:0007669"/>
    <property type="project" value="UniProtKB-UniRule"/>
</dbReference>
<dbReference type="OrthoDB" id="4726108at2"/>
<proteinExistence type="predicted"/>
<dbReference type="InterPro" id="IPR036271">
    <property type="entry name" value="Tet_transcr_reg_TetR-rel_C_sf"/>
</dbReference>
<feature type="DNA-binding region" description="H-T-H motif" evidence="2">
    <location>
        <begin position="29"/>
        <end position="48"/>
    </location>
</feature>
<dbReference type="InterPro" id="IPR009057">
    <property type="entry name" value="Homeodomain-like_sf"/>
</dbReference>
<dbReference type="InterPro" id="IPR001647">
    <property type="entry name" value="HTH_TetR"/>
</dbReference>
<dbReference type="PRINTS" id="PR00455">
    <property type="entry name" value="HTHTETR"/>
</dbReference>
<dbReference type="Pfam" id="PF00440">
    <property type="entry name" value="TetR_N"/>
    <property type="match status" value="1"/>
</dbReference>
<dbReference type="InterPro" id="IPR041467">
    <property type="entry name" value="Sco4008_C"/>
</dbReference>
<name>A0A1H1UK51_9ACTN</name>